<dbReference type="HOGENOM" id="CLU_1352157_0_0_2"/>
<evidence type="ECO:0000313" key="2">
    <source>
        <dbReference type="Proteomes" id="UP000009062"/>
    </source>
</evidence>
<gene>
    <name evidence="1" type="ordered locus">Pogu_2785</name>
</gene>
<protein>
    <submittedName>
        <fullName evidence="1">Uncharacterized protein</fullName>
    </submittedName>
</protein>
<accession>H6QC20</accession>
<evidence type="ECO:0000313" key="1">
    <source>
        <dbReference type="EMBL" id="AFA40812.1"/>
    </source>
</evidence>
<dbReference type="eggNOG" id="arCOG05554">
    <property type="taxonomic scope" value="Archaea"/>
</dbReference>
<dbReference type="Proteomes" id="UP000009062">
    <property type="component" value="Chromosome"/>
</dbReference>
<dbReference type="EMBL" id="CP003316">
    <property type="protein sequence ID" value="AFA40812.1"/>
    <property type="molecule type" value="Genomic_DNA"/>
</dbReference>
<dbReference type="KEGG" id="pog:Pogu_2785"/>
<keyword evidence="2" id="KW-1185">Reference proteome</keyword>
<name>H6QC20_PYROT</name>
<organism evidence="1 2">
    <name type="scientific">Pyrobaculum oguniense (strain DSM 13380 / JCM 10595 / TE7)</name>
    <dbReference type="NCBI Taxonomy" id="698757"/>
    <lineage>
        <taxon>Archaea</taxon>
        <taxon>Thermoproteota</taxon>
        <taxon>Thermoprotei</taxon>
        <taxon>Thermoproteales</taxon>
        <taxon>Thermoproteaceae</taxon>
        <taxon>Pyrobaculum</taxon>
    </lineage>
</organism>
<dbReference type="STRING" id="698757.Pogu_2785"/>
<proteinExistence type="predicted"/>
<dbReference type="AlphaFoldDB" id="H6QC20"/>
<sequence length="194" mass="21377">MLTLHLYQDSIAVYYKGRRIPTVALYTTPTLHYIQHVALYVAKRLTELGISAFRHPDAHAARVIEIACGGACRWSQDGEEIESLLEEAYYNHLADRVIAFTTTADSLIIPCIDRPLAKALVKRAREYAPDLTLIASEYGGECAKADYVHKPQPLEVSIPLGPASRAVLHTAIWAIDEGIAEAPVAPLLDARCNI</sequence>
<reference evidence="1 2" key="1">
    <citation type="journal article" date="2012" name="Stand. Genomic Sci.">
        <title>Complete genome sequence of Pyrobaculum oguniense.</title>
        <authorList>
            <person name="Bernick D.L."/>
            <person name="Karplus K."/>
            <person name="Lui L.M."/>
            <person name="Coker J.K."/>
            <person name="Murphy J.N."/>
            <person name="Chan P.P."/>
            <person name="Cozen A.E."/>
            <person name="Lowe T.M."/>
        </authorList>
    </citation>
    <scope>NUCLEOTIDE SEQUENCE [LARGE SCALE GENOMIC DNA]</scope>
    <source>
        <strain evidence="1 2">TE7</strain>
    </source>
</reference>